<comment type="caution">
    <text evidence="1">The sequence shown here is derived from an EMBL/GenBank/DDBJ whole genome shotgun (WGS) entry which is preliminary data.</text>
</comment>
<accession>A0AAD5D295</accession>
<evidence type="ECO:0000313" key="1">
    <source>
        <dbReference type="EMBL" id="KAI7752553.1"/>
    </source>
</evidence>
<sequence length="66" mass="7705">MIFSAVMEYSLKASKDVLATLKDKALKVENERSLHPRVRVQTLDILLKYWISRYQNFNGCHMADSM</sequence>
<dbReference type="AlphaFoldDB" id="A0AAD5D295"/>
<name>A0AAD5D295_AMBAR</name>
<organism evidence="1 2">
    <name type="scientific">Ambrosia artemisiifolia</name>
    <name type="common">Common ragweed</name>
    <dbReference type="NCBI Taxonomy" id="4212"/>
    <lineage>
        <taxon>Eukaryota</taxon>
        <taxon>Viridiplantae</taxon>
        <taxon>Streptophyta</taxon>
        <taxon>Embryophyta</taxon>
        <taxon>Tracheophyta</taxon>
        <taxon>Spermatophyta</taxon>
        <taxon>Magnoliopsida</taxon>
        <taxon>eudicotyledons</taxon>
        <taxon>Gunneridae</taxon>
        <taxon>Pentapetalae</taxon>
        <taxon>asterids</taxon>
        <taxon>campanulids</taxon>
        <taxon>Asterales</taxon>
        <taxon>Asteraceae</taxon>
        <taxon>Asteroideae</taxon>
        <taxon>Heliantheae alliance</taxon>
        <taxon>Heliantheae</taxon>
        <taxon>Ambrosia</taxon>
    </lineage>
</organism>
<dbReference type="EMBL" id="JAMZMK010005657">
    <property type="protein sequence ID" value="KAI7752553.1"/>
    <property type="molecule type" value="Genomic_DNA"/>
</dbReference>
<dbReference type="Proteomes" id="UP001206925">
    <property type="component" value="Unassembled WGS sequence"/>
</dbReference>
<protein>
    <submittedName>
        <fullName evidence="1">Uncharacterized protein</fullName>
    </submittedName>
</protein>
<keyword evidence="2" id="KW-1185">Reference proteome</keyword>
<evidence type="ECO:0000313" key="2">
    <source>
        <dbReference type="Proteomes" id="UP001206925"/>
    </source>
</evidence>
<gene>
    <name evidence="1" type="ORF">M8C21_016965</name>
</gene>
<proteinExistence type="predicted"/>
<reference evidence="1" key="1">
    <citation type="submission" date="2022-06" db="EMBL/GenBank/DDBJ databases">
        <title>Uncovering the hologenomic basis of an extraordinary plant invasion.</title>
        <authorList>
            <person name="Bieker V.C."/>
            <person name="Martin M.D."/>
            <person name="Gilbert T."/>
            <person name="Hodgins K."/>
            <person name="Battlay P."/>
            <person name="Petersen B."/>
            <person name="Wilson J."/>
        </authorList>
    </citation>
    <scope>NUCLEOTIDE SEQUENCE</scope>
    <source>
        <strain evidence="1">AA19_3_7</strain>
        <tissue evidence="1">Leaf</tissue>
    </source>
</reference>